<evidence type="ECO:0000256" key="1">
    <source>
        <dbReference type="ARBA" id="ARBA00012513"/>
    </source>
</evidence>
<keyword evidence="4" id="KW-0808">Transferase</keyword>
<name>A0A5C3NVV4_9APHY</name>
<evidence type="ECO:0000256" key="2">
    <source>
        <dbReference type="SAM" id="MobiDB-lite"/>
    </source>
</evidence>
<dbReference type="EMBL" id="ML211764">
    <property type="protein sequence ID" value="TFK80478.1"/>
    <property type="molecule type" value="Genomic_DNA"/>
</dbReference>
<dbReference type="Proteomes" id="UP000308197">
    <property type="component" value="Unassembled WGS sequence"/>
</dbReference>
<dbReference type="InterPro" id="IPR011009">
    <property type="entry name" value="Kinase-like_dom_sf"/>
</dbReference>
<dbReference type="PROSITE" id="PS50011">
    <property type="entry name" value="PROTEIN_KINASE_DOM"/>
    <property type="match status" value="1"/>
</dbReference>
<dbReference type="Pfam" id="PF00069">
    <property type="entry name" value="Pkinase"/>
    <property type="match status" value="1"/>
</dbReference>
<sequence>MLVTGRVYRAHATQDPTKVLAVKKMHVTDHVKHPRLSEVIVRSLCSCHKSIPLVYAWGKSQFYEYLAMESLSVDLLGIDSTVTMRNLVVLALQLLDGLEHVHSRGIVHCDIKPGNLMLGSDAAEPGRVRFIDFGLCRPYRDLDTSEHLPDKGISHFVGTRLFISLNGHLHHSPSRTGDMEALSYTLLALVVSRLPWESRLQLRLSSRRLFDLKKQWSGALLEGELSLLGDFIDYTRSLAYSEEPDYARWRHRFRYLVPELPDDPLYEAADCSGPTLVANGENLPRGPGDPMTSGSWPDPSGSGGDWIPTSTWDPAVPLEEDELLGDESMIVTERIDVIDEVPKTHKNIYHPTVLLSSCARHQSARIPWKLRTSSRPVRRTRRTSGLMDTVWLSISYLCS</sequence>
<keyword evidence="4" id="KW-0418">Kinase</keyword>
<dbReference type="EC" id="2.7.11.1" evidence="1"/>
<dbReference type="GO" id="GO:0005524">
    <property type="term" value="F:ATP binding"/>
    <property type="evidence" value="ECO:0007669"/>
    <property type="project" value="InterPro"/>
</dbReference>
<dbReference type="SUPFAM" id="SSF56112">
    <property type="entry name" value="Protein kinase-like (PK-like)"/>
    <property type="match status" value="1"/>
</dbReference>
<organism evidence="4 5">
    <name type="scientific">Polyporus arcularius HHB13444</name>
    <dbReference type="NCBI Taxonomy" id="1314778"/>
    <lineage>
        <taxon>Eukaryota</taxon>
        <taxon>Fungi</taxon>
        <taxon>Dikarya</taxon>
        <taxon>Basidiomycota</taxon>
        <taxon>Agaricomycotina</taxon>
        <taxon>Agaricomycetes</taxon>
        <taxon>Polyporales</taxon>
        <taxon>Polyporaceae</taxon>
        <taxon>Polyporus</taxon>
    </lineage>
</organism>
<reference evidence="4 5" key="1">
    <citation type="journal article" date="2019" name="Nat. Ecol. Evol.">
        <title>Megaphylogeny resolves global patterns of mushroom evolution.</title>
        <authorList>
            <person name="Varga T."/>
            <person name="Krizsan K."/>
            <person name="Foldi C."/>
            <person name="Dima B."/>
            <person name="Sanchez-Garcia M."/>
            <person name="Sanchez-Ramirez S."/>
            <person name="Szollosi G.J."/>
            <person name="Szarkandi J.G."/>
            <person name="Papp V."/>
            <person name="Albert L."/>
            <person name="Andreopoulos W."/>
            <person name="Angelini C."/>
            <person name="Antonin V."/>
            <person name="Barry K.W."/>
            <person name="Bougher N.L."/>
            <person name="Buchanan P."/>
            <person name="Buyck B."/>
            <person name="Bense V."/>
            <person name="Catcheside P."/>
            <person name="Chovatia M."/>
            <person name="Cooper J."/>
            <person name="Damon W."/>
            <person name="Desjardin D."/>
            <person name="Finy P."/>
            <person name="Geml J."/>
            <person name="Haridas S."/>
            <person name="Hughes K."/>
            <person name="Justo A."/>
            <person name="Karasinski D."/>
            <person name="Kautmanova I."/>
            <person name="Kiss B."/>
            <person name="Kocsube S."/>
            <person name="Kotiranta H."/>
            <person name="LaButti K.M."/>
            <person name="Lechner B.E."/>
            <person name="Liimatainen K."/>
            <person name="Lipzen A."/>
            <person name="Lukacs Z."/>
            <person name="Mihaltcheva S."/>
            <person name="Morgado L.N."/>
            <person name="Niskanen T."/>
            <person name="Noordeloos M.E."/>
            <person name="Ohm R.A."/>
            <person name="Ortiz-Santana B."/>
            <person name="Ovrebo C."/>
            <person name="Racz N."/>
            <person name="Riley R."/>
            <person name="Savchenko A."/>
            <person name="Shiryaev A."/>
            <person name="Soop K."/>
            <person name="Spirin V."/>
            <person name="Szebenyi C."/>
            <person name="Tomsovsky M."/>
            <person name="Tulloss R.E."/>
            <person name="Uehling J."/>
            <person name="Grigoriev I.V."/>
            <person name="Vagvolgyi C."/>
            <person name="Papp T."/>
            <person name="Martin F.M."/>
            <person name="Miettinen O."/>
            <person name="Hibbett D.S."/>
            <person name="Nagy L.G."/>
        </authorList>
    </citation>
    <scope>NUCLEOTIDE SEQUENCE [LARGE SCALE GENOMIC DNA]</scope>
    <source>
        <strain evidence="4 5">HHB13444</strain>
    </source>
</reference>
<dbReference type="STRING" id="1314778.A0A5C3NVV4"/>
<evidence type="ECO:0000313" key="5">
    <source>
        <dbReference type="Proteomes" id="UP000308197"/>
    </source>
</evidence>
<proteinExistence type="predicted"/>
<dbReference type="InParanoid" id="A0A5C3NVV4"/>
<gene>
    <name evidence="4" type="ORF">K466DRAFT_559020</name>
</gene>
<protein>
    <recommendedName>
        <fullName evidence="1">non-specific serine/threonine protein kinase</fullName>
        <ecNumber evidence="1">2.7.11.1</ecNumber>
    </recommendedName>
</protein>
<dbReference type="GO" id="GO:0004674">
    <property type="term" value="F:protein serine/threonine kinase activity"/>
    <property type="evidence" value="ECO:0007669"/>
    <property type="project" value="UniProtKB-EC"/>
</dbReference>
<feature type="domain" description="Protein kinase" evidence="3">
    <location>
        <begin position="1"/>
        <end position="254"/>
    </location>
</feature>
<dbReference type="AlphaFoldDB" id="A0A5C3NVV4"/>
<dbReference type="PROSITE" id="PS00108">
    <property type="entry name" value="PROTEIN_KINASE_ST"/>
    <property type="match status" value="1"/>
</dbReference>
<dbReference type="InterPro" id="IPR008271">
    <property type="entry name" value="Ser/Thr_kinase_AS"/>
</dbReference>
<evidence type="ECO:0000313" key="4">
    <source>
        <dbReference type="EMBL" id="TFK80478.1"/>
    </source>
</evidence>
<dbReference type="PANTHER" id="PTHR11909">
    <property type="entry name" value="CASEIN KINASE-RELATED"/>
    <property type="match status" value="1"/>
</dbReference>
<dbReference type="SMART" id="SM00220">
    <property type="entry name" value="S_TKc"/>
    <property type="match status" value="1"/>
</dbReference>
<dbReference type="InterPro" id="IPR000719">
    <property type="entry name" value="Prot_kinase_dom"/>
</dbReference>
<dbReference type="InterPro" id="IPR050235">
    <property type="entry name" value="CK1_Ser-Thr_kinase"/>
</dbReference>
<accession>A0A5C3NVV4</accession>
<keyword evidence="5" id="KW-1185">Reference proteome</keyword>
<dbReference type="Gene3D" id="1.10.510.10">
    <property type="entry name" value="Transferase(Phosphotransferase) domain 1"/>
    <property type="match status" value="1"/>
</dbReference>
<evidence type="ECO:0000259" key="3">
    <source>
        <dbReference type="PROSITE" id="PS50011"/>
    </source>
</evidence>
<feature type="region of interest" description="Disordered" evidence="2">
    <location>
        <begin position="281"/>
        <end position="304"/>
    </location>
</feature>